<gene>
    <name evidence="1" type="ORF">LMG27174_03910</name>
</gene>
<dbReference type="AlphaFoldDB" id="A0A6J5BID9"/>
<accession>A0A6J5BID9</accession>
<proteinExistence type="predicted"/>
<sequence>MRQVKLGEWPAMSFAGAIAAWEKSRVERDSGAELCALRRMTEAEATHSSPNNYTVEQLCRDYLRGHVEVDRKTKGAVEVARIFKAMLGPIADKPAATITRAAAFDLLESYRSTPVLSSPSHGA</sequence>
<evidence type="ECO:0008006" key="3">
    <source>
        <dbReference type="Google" id="ProtNLM"/>
    </source>
</evidence>
<reference evidence="1 2" key="1">
    <citation type="submission" date="2020-04" db="EMBL/GenBank/DDBJ databases">
        <authorList>
            <person name="De Canck E."/>
        </authorList>
    </citation>
    <scope>NUCLEOTIDE SEQUENCE [LARGE SCALE GENOMIC DNA]</scope>
    <source>
        <strain evidence="1 2">LMG 27174</strain>
    </source>
</reference>
<evidence type="ECO:0000313" key="1">
    <source>
        <dbReference type="EMBL" id="CAB3705403.1"/>
    </source>
</evidence>
<name>A0A6J5BID9_9BURK</name>
<organism evidence="1 2">
    <name type="scientific">Paraburkholderia rhynchosiae</name>
    <dbReference type="NCBI Taxonomy" id="487049"/>
    <lineage>
        <taxon>Bacteria</taxon>
        <taxon>Pseudomonadati</taxon>
        <taxon>Pseudomonadota</taxon>
        <taxon>Betaproteobacteria</taxon>
        <taxon>Burkholderiales</taxon>
        <taxon>Burkholderiaceae</taxon>
        <taxon>Paraburkholderia</taxon>
    </lineage>
</organism>
<dbReference type="Proteomes" id="UP000494205">
    <property type="component" value="Unassembled WGS sequence"/>
</dbReference>
<protein>
    <recommendedName>
        <fullName evidence="3">Integrase</fullName>
    </recommendedName>
</protein>
<dbReference type="EMBL" id="CADIJZ010000014">
    <property type="protein sequence ID" value="CAB3705403.1"/>
    <property type="molecule type" value="Genomic_DNA"/>
</dbReference>
<evidence type="ECO:0000313" key="2">
    <source>
        <dbReference type="Proteomes" id="UP000494205"/>
    </source>
</evidence>